<keyword evidence="1 3" id="KW-0808">Transferase</keyword>
<feature type="domain" description="Glycosyl transferase family 1" evidence="2">
    <location>
        <begin position="188"/>
        <end position="346"/>
    </location>
</feature>
<dbReference type="EMBL" id="AB499250">
    <property type="protein sequence ID" value="BAV13149.1"/>
    <property type="molecule type" value="Genomic_DNA"/>
</dbReference>
<evidence type="ECO:0000259" key="2">
    <source>
        <dbReference type="Pfam" id="PF00534"/>
    </source>
</evidence>
<gene>
    <name evidence="3" type="primary">GlyGT1C</name>
</gene>
<organism evidence="3">
    <name type="scientific">Clostridium cellulovorans</name>
    <dbReference type="NCBI Taxonomy" id="1493"/>
    <lineage>
        <taxon>Bacteria</taxon>
        <taxon>Bacillati</taxon>
        <taxon>Bacillota</taxon>
        <taxon>Clostridia</taxon>
        <taxon>Eubacteriales</taxon>
        <taxon>Clostridiaceae</taxon>
        <taxon>Clostridium</taxon>
    </lineage>
</organism>
<protein>
    <submittedName>
        <fullName evidence="3">Glycosyltransferase</fullName>
    </submittedName>
</protein>
<dbReference type="PANTHER" id="PTHR46401">
    <property type="entry name" value="GLYCOSYLTRANSFERASE WBBK-RELATED"/>
    <property type="match status" value="1"/>
</dbReference>
<sequence length="373" mass="41781">MKISIDGRGINWYHGTGIGTYTDNLIQGLLSIDKTNEYLLYWAGENYDNFRKPNCSVVMASNRHHKFFEDVYFPQNNKSNNIDLHHIPQNGIGLNSLMSSKKIVTIHDLIPYIMPETVGRGYLIKFLQEMPKIIKEAASIITVSNWSKNEILRFFPNAENKIFVTHLAAKTIFKPLNKVFCKDVLKSKFNIENDFILYIGGFSPRKNVTALLRAFSKIHNSLPSEYKLVITGSIKGEGSTLPEICEKLKIRNKVIFAGFVDESKLPIFYNAASLFVYPSLYEGFGLPPLEALNCGTPVIASNVTSIPEVLGDAAILINPLDEETLATEITAVLSNPEKALALSTAGLDKAKEYTWTQTAENTLSVYKSTYEHL</sequence>
<dbReference type="GO" id="GO:0016757">
    <property type="term" value="F:glycosyltransferase activity"/>
    <property type="evidence" value="ECO:0007669"/>
    <property type="project" value="InterPro"/>
</dbReference>
<dbReference type="CDD" id="cd03809">
    <property type="entry name" value="GT4_MtfB-like"/>
    <property type="match status" value="1"/>
</dbReference>
<evidence type="ECO:0000256" key="1">
    <source>
        <dbReference type="ARBA" id="ARBA00022679"/>
    </source>
</evidence>
<dbReference type="GO" id="GO:0009103">
    <property type="term" value="P:lipopolysaccharide biosynthetic process"/>
    <property type="evidence" value="ECO:0007669"/>
    <property type="project" value="TreeGrafter"/>
</dbReference>
<accession>A0A173MZZ5</accession>
<proteinExistence type="predicted"/>
<dbReference type="OMA" id="MERSWTI"/>
<dbReference type="Pfam" id="PF00534">
    <property type="entry name" value="Glycos_transf_1"/>
    <property type="match status" value="1"/>
</dbReference>
<dbReference type="PANTHER" id="PTHR46401:SF2">
    <property type="entry name" value="GLYCOSYLTRANSFERASE WBBK-RELATED"/>
    <property type="match status" value="1"/>
</dbReference>
<name>A0A173MZZ5_CLOCL</name>
<dbReference type="InterPro" id="IPR001296">
    <property type="entry name" value="Glyco_trans_1"/>
</dbReference>
<dbReference type="FunFam" id="3.40.50.2000:FF:000119">
    <property type="entry name" value="Glycosyl transferase group 1"/>
    <property type="match status" value="1"/>
</dbReference>
<dbReference type="AlphaFoldDB" id="A0A173MZZ5"/>
<dbReference type="SUPFAM" id="SSF53756">
    <property type="entry name" value="UDP-Glycosyltransferase/glycogen phosphorylase"/>
    <property type="match status" value="1"/>
</dbReference>
<reference evidence="3" key="1">
    <citation type="submission" date="2009-04" db="EMBL/GenBank/DDBJ databases">
        <title>Clostridium cellulovorans cellulosomal and noncellulosomal genes.</title>
        <authorList>
            <person name="Tamaru Y."/>
        </authorList>
    </citation>
    <scope>NUCLEOTIDE SEQUENCE</scope>
</reference>
<dbReference type="Gene3D" id="3.40.50.2000">
    <property type="entry name" value="Glycogen Phosphorylase B"/>
    <property type="match status" value="2"/>
</dbReference>
<evidence type="ECO:0000313" key="3">
    <source>
        <dbReference type="EMBL" id="BAV13149.1"/>
    </source>
</evidence>